<reference evidence="4 5" key="1">
    <citation type="submission" date="2016-04" db="EMBL/GenBank/DDBJ databases">
        <title>A degradative enzymes factory behind the ericoid mycorrhizal symbiosis.</title>
        <authorList>
            <consortium name="DOE Joint Genome Institute"/>
            <person name="Martino E."/>
            <person name="Morin E."/>
            <person name="Grelet G."/>
            <person name="Kuo A."/>
            <person name="Kohler A."/>
            <person name="Daghino S."/>
            <person name="Barry K."/>
            <person name="Choi C."/>
            <person name="Cichocki N."/>
            <person name="Clum A."/>
            <person name="Copeland A."/>
            <person name="Hainaut M."/>
            <person name="Haridas S."/>
            <person name="Labutti K."/>
            <person name="Lindquist E."/>
            <person name="Lipzen A."/>
            <person name="Khouja H.-R."/>
            <person name="Murat C."/>
            <person name="Ohm R."/>
            <person name="Olson A."/>
            <person name="Spatafora J."/>
            <person name="Veneault-Fourrey C."/>
            <person name="Henrissat B."/>
            <person name="Grigoriev I."/>
            <person name="Martin F."/>
            <person name="Perotto S."/>
        </authorList>
    </citation>
    <scope>NUCLEOTIDE SEQUENCE [LARGE SCALE GENOMIC DNA]</scope>
    <source>
        <strain evidence="4 5">F</strain>
    </source>
</reference>
<dbReference type="CDD" id="cd00167">
    <property type="entry name" value="SANT"/>
    <property type="match status" value="1"/>
</dbReference>
<evidence type="ECO:0000313" key="5">
    <source>
        <dbReference type="Proteomes" id="UP000235786"/>
    </source>
</evidence>
<dbReference type="Proteomes" id="UP000235786">
    <property type="component" value="Unassembled WGS sequence"/>
</dbReference>
<sequence>MASDSNKNKGISANMASTTEGRMSQTAPTNDDHTRRPRWSDGEDKMLCDILKTQWQLEKDGLGKLNGTKFWPLVSSKLKECGFDRTSEQCRSYWYGTIRVRPEFKDTLQFRTFNDRHSTPLAMATMTGTGITSGPTKLGTTPQSLFSTDTGESRTGTRSSSNSSFSTGAEQDTSRTKSGGTAQATPSSSMSQMAKDNGAMSRWKDHETQKLRELVLAKRSSTTEDQKELGVPFWTSISQELANSGINRTWQACARRFQRTNQGSHIAEPSFQAKDAAVDPMPGKLYHAEPNNEDTDAEEDDGSRLDLDNGDTPYGEDGEPRRGSRNRISKPAWSDEEHNRLVQLMKARRALENEDESLEKLSKNKLFVWVSKQLKQYLIDRSPGACTLYWNNKGAARSDFNIDPQGPALNGISKEPSGNGISGLSAMEELSPVAKDIEDAYDRLPQQDFDDSPFVQSFVKGNIEQFKPAEKRARGIWYADSHESDEADERAKRRRSAGNDGNVSNDPKLLGRSPGMVKRRAPKRDPSLPLLKHNASMASGYVVPDTMGTSGERSGTYDAEFPMKMKIRELENEILALETSKQTTVSEIQDDESEMMSVHNKMELLQVQKQKLQQSRREKEDQLDIYSTKIEKLKSQKKHLEVALDIVGGRV</sequence>
<keyword evidence="5" id="KW-1185">Reference proteome</keyword>
<feature type="domain" description="Myb-like" evidence="3">
    <location>
        <begin position="31"/>
        <end position="98"/>
    </location>
</feature>
<evidence type="ECO:0000256" key="2">
    <source>
        <dbReference type="SAM" id="MobiDB-lite"/>
    </source>
</evidence>
<feature type="region of interest" description="Disordered" evidence="2">
    <location>
        <begin position="281"/>
        <end position="334"/>
    </location>
</feature>
<proteinExistence type="predicted"/>
<feature type="compositionally biased region" description="Polar residues" evidence="2">
    <location>
        <begin position="176"/>
        <end position="194"/>
    </location>
</feature>
<organism evidence="4 5">
    <name type="scientific">Hyaloscypha variabilis (strain UAMH 11265 / GT02V1 / F)</name>
    <name type="common">Meliniomyces variabilis</name>
    <dbReference type="NCBI Taxonomy" id="1149755"/>
    <lineage>
        <taxon>Eukaryota</taxon>
        <taxon>Fungi</taxon>
        <taxon>Dikarya</taxon>
        <taxon>Ascomycota</taxon>
        <taxon>Pezizomycotina</taxon>
        <taxon>Leotiomycetes</taxon>
        <taxon>Helotiales</taxon>
        <taxon>Hyaloscyphaceae</taxon>
        <taxon>Hyaloscypha</taxon>
        <taxon>Hyaloscypha variabilis</taxon>
    </lineage>
</organism>
<dbReference type="PROSITE" id="PS50090">
    <property type="entry name" value="MYB_LIKE"/>
    <property type="match status" value="1"/>
</dbReference>
<feature type="region of interest" description="Disordered" evidence="2">
    <location>
        <begin position="1"/>
        <end position="40"/>
    </location>
</feature>
<feature type="coiled-coil region" evidence="1">
    <location>
        <begin position="567"/>
        <end position="643"/>
    </location>
</feature>
<evidence type="ECO:0000256" key="1">
    <source>
        <dbReference type="SAM" id="Coils"/>
    </source>
</evidence>
<name>A0A2J6S9B6_HYAVF</name>
<accession>A0A2J6S9B6</accession>
<evidence type="ECO:0000313" key="4">
    <source>
        <dbReference type="EMBL" id="PMD47356.1"/>
    </source>
</evidence>
<feature type="compositionally biased region" description="Basic and acidic residues" evidence="2">
    <location>
        <begin position="30"/>
        <end position="40"/>
    </location>
</feature>
<dbReference type="InterPro" id="IPR001005">
    <property type="entry name" value="SANT/Myb"/>
</dbReference>
<dbReference type="InterPro" id="IPR044822">
    <property type="entry name" value="Myb_DNA-bind_4"/>
</dbReference>
<feature type="coiled-coil region" evidence="1">
    <location>
        <begin position="334"/>
        <end position="364"/>
    </location>
</feature>
<feature type="compositionally biased region" description="Acidic residues" evidence="2">
    <location>
        <begin position="291"/>
        <end position="301"/>
    </location>
</feature>
<feature type="region of interest" description="Disordered" evidence="2">
    <location>
        <begin position="482"/>
        <end position="531"/>
    </location>
</feature>
<keyword evidence="1" id="KW-0175">Coiled coil</keyword>
<feature type="region of interest" description="Disordered" evidence="2">
    <location>
        <begin position="125"/>
        <end position="207"/>
    </location>
</feature>
<dbReference type="OrthoDB" id="3553320at2759"/>
<gene>
    <name evidence="4" type="ORF">L207DRAFT_576137</name>
</gene>
<feature type="compositionally biased region" description="Polar residues" evidence="2">
    <location>
        <begin position="126"/>
        <end position="146"/>
    </location>
</feature>
<protein>
    <recommendedName>
        <fullName evidence="3">Myb-like domain-containing protein</fullName>
    </recommendedName>
</protein>
<feature type="compositionally biased region" description="Polar residues" evidence="2">
    <location>
        <begin position="1"/>
        <end position="29"/>
    </location>
</feature>
<dbReference type="AlphaFoldDB" id="A0A2J6S9B6"/>
<dbReference type="SMART" id="SM00717">
    <property type="entry name" value="SANT"/>
    <property type="match status" value="3"/>
</dbReference>
<evidence type="ECO:0000259" key="3">
    <source>
        <dbReference type="PROSITE" id="PS50090"/>
    </source>
</evidence>
<feature type="compositionally biased region" description="Low complexity" evidence="2">
    <location>
        <begin position="147"/>
        <end position="168"/>
    </location>
</feature>
<dbReference type="Gene3D" id="1.10.10.60">
    <property type="entry name" value="Homeodomain-like"/>
    <property type="match status" value="2"/>
</dbReference>
<dbReference type="Pfam" id="PF13837">
    <property type="entry name" value="Myb_DNA-bind_4"/>
    <property type="match status" value="1"/>
</dbReference>
<dbReference type="EMBL" id="KZ613938">
    <property type="protein sequence ID" value="PMD47356.1"/>
    <property type="molecule type" value="Genomic_DNA"/>
</dbReference>